<dbReference type="EMBL" id="JBEEWF010000003">
    <property type="protein sequence ID" value="MEQ5347891.1"/>
    <property type="molecule type" value="Genomic_DNA"/>
</dbReference>
<feature type="signal peptide" evidence="8">
    <location>
        <begin position="1"/>
        <end position="21"/>
    </location>
</feature>
<accession>A0ABV1LAM7</accession>
<dbReference type="RefSeq" id="WP_349419797.1">
    <property type="nucleotide sequence ID" value="NZ_JBEEWF010000003.1"/>
</dbReference>
<keyword evidence="6" id="KW-0472">Membrane</keyword>
<sequence length="417" mass="47802">MKYKNIFIATISIIYSSCVFSNTLNSNAPSDLITPEYEEPENKKNYPTSTIFNQIVDDNLMRIVKKTDQEIYGIEINKNIIEDLEKYLRNNSLTNSADIIKNNIINKNSHIEIQSDSTELKMGIENYLSERKLLTEQNRNEAIQRIKFNKTMIYGMPESILTLDILNSPEELNKIVDNLNTKNRSLLLLENNTTKDLAQMSKLHEQDTRILNNSILDNKKRLSEDLQDNSNKIKNNEIIIKQNTTTIDKNNNSIERNKTNIDKNTSAINSNTSNIRENRNDIDDIKENYIDNLNINGRNISLKSHFATLYTEQSISRNECKDLKNNFEHFKSDTQNRFYKVEKRANQGIASVAAMSNLPFTDNATFSTAIGIGNYRNATALAWGMQYRINENIKVRASTAWNESNSWVSAGGVGISW</sequence>
<keyword evidence="7" id="KW-0998">Cell outer membrane</keyword>
<keyword evidence="11" id="KW-1185">Reference proteome</keyword>
<evidence type="ECO:0000256" key="5">
    <source>
        <dbReference type="ARBA" id="ARBA00022729"/>
    </source>
</evidence>
<dbReference type="SUPFAM" id="SSF54523">
    <property type="entry name" value="Pili subunits"/>
    <property type="match status" value="1"/>
</dbReference>
<evidence type="ECO:0000256" key="3">
    <source>
        <dbReference type="ARBA" id="ARBA00022452"/>
    </source>
</evidence>
<feature type="chain" id="PRO_5045217978" evidence="8">
    <location>
        <begin position="22"/>
        <end position="417"/>
    </location>
</feature>
<evidence type="ECO:0000313" key="11">
    <source>
        <dbReference type="Proteomes" id="UP001436462"/>
    </source>
</evidence>
<dbReference type="Pfam" id="PF03895">
    <property type="entry name" value="YadA_anchor"/>
    <property type="match status" value="1"/>
</dbReference>
<dbReference type="InterPro" id="IPR005594">
    <property type="entry name" value="YadA_C"/>
</dbReference>
<name>A0ABV1LAM7_9GAMM</name>
<comment type="subcellular location">
    <subcellularLocation>
        <location evidence="2">Cell outer membrane</location>
    </subcellularLocation>
    <subcellularLocation>
        <location evidence="1">Cell surface</location>
    </subcellularLocation>
</comment>
<gene>
    <name evidence="10" type="ORF">ABN253_06820</name>
</gene>
<evidence type="ECO:0000256" key="4">
    <source>
        <dbReference type="ARBA" id="ARBA00022692"/>
    </source>
</evidence>
<evidence type="ECO:0000259" key="9">
    <source>
        <dbReference type="Pfam" id="PF03895"/>
    </source>
</evidence>
<dbReference type="InterPro" id="IPR045584">
    <property type="entry name" value="Pilin-like"/>
</dbReference>
<evidence type="ECO:0000256" key="2">
    <source>
        <dbReference type="ARBA" id="ARBA00004442"/>
    </source>
</evidence>
<evidence type="ECO:0000256" key="8">
    <source>
        <dbReference type="SAM" id="SignalP"/>
    </source>
</evidence>
<evidence type="ECO:0000313" key="10">
    <source>
        <dbReference type="EMBL" id="MEQ5347891.1"/>
    </source>
</evidence>
<dbReference type="Proteomes" id="UP001436462">
    <property type="component" value="Unassembled WGS sequence"/>
</dbReference>
<organism evidence="10 11">
    <name type="scientific">Proteus genomosp. 6</name>
    <dbReference type="NCBI Taxonomy" id="1311820"/>
    <lineage>
        <taxon>Bacteria</taxon>
        <taxon>Pseudomonadati</taxon>
        <taxon>Pseudomonadota</taxon>
        <taxon>Gammaproteobacteria</taxon>
        <taxon>Enterobacterales</taxon>
        <taxon>Morganellaceae</taxon>
        <taxon>Proteus</taxon>
    </lineage>
</organism>
<protein>
    <submittedName>
        <fullName evidence="10">YadA C-terminal domain-containing protein</fullName>
    </submittedName>
</protein>
<keyword evidence="4" id="KW-0812">Transmembrane</keyword>
<comment type="caution">
    <text evidence="10">The sequence shown here is derived from an EMBL/GenBank/DDBJ whole genome shotgun (WGS) entry which is preliminary data.</text>
</comment>
<feature type="domain" description="Trimeric autotransporter adhesin YadA-like C-terminal membrane anchor" evidence="9">
    <location>
        <begin position="362"/>
        <end position="417"/>
    </location>
</feature>
<dbReference type="Gene3D" id="3.30.1300.30">
    <property type="entry name" value="GSPII I/J protein-like"/>
    <property type="match status" value="1"/>
</dbReference>
<keyword evidence="3" id="KW-1134">Transmembrane beta strand</keyword>
<evidence type="ECO:0000256" key="7">
    <source>
        <dbReference type="ARBA" id="ARBA00023237"/>
    </source>
</evidence>
<reference evidence="10 11" key="1">
    <citation type="submission" date="2024-04" db="EMBL/GenBank/DDBJ databases">
        <title>Role of Flies in the Dissemination of Carbapenem-Resistant Enterobacteriaceae (CRE): An Epidemiological and Genomic Study in China.</title>
        <authorList>
            <person name="Kaichao C."/>
            <person name="Zhang R."/>
            <person name="Chen S."/>
        </authorList>
    </citation>
    <scope>NUCLEOTIDE SEQUENCE [LARGE SCALE GENOMIC DNA]</scope>
    <source>
        <strain evidence="11">fly-1011</strain>
    </source>
</reference>
<evidence type="ECO:0000256" key="6">
    <source>
        <dbReference type="ARBA" id="ARBA00023136"/>
    </source>
</evidence>
<evidence type="ECO:0000256" key="1">
    <source>
        <dbReference type="ARBA" id="ARBA00004241"/>
    </source>
</evidence>
<keyword evidence="5 8" id="KW-0732">Signal</keyword>
<proteinExistence type="predicted"/>